<dbReference type="EMBL" id="JAWXYG010000005">
    <property type="protein sequence ID" value="KAK4271542.1"/>
    <property type="molecule type" value="Genomic_DNA"/>
</dbReference>
<dbReference type="Pfam" id="PF24767">
    <property type="entry name" value="UBA_At5g58720"/>
    <property type="match status" value="1"/>
</dbReference>
<evidence type="ECO:0000313" key="3">
    <source>
        <dbReference type="Proteomes" id="UP001293593"/>
    </source>
</evidence>
<dbReference type="InterPro" id="IPR013899">
    <property type="entry name" value="DUF1771"/>
</dbReference>
<dbReference type="InterPro" id="IPR056254">
    <property type="entry name" value="At5g58720/SDE5-like_UBA-like"/>
</dbReference>
<sequence>MEVCSQIGFKCDEEKALSSLLDAFGSAFSLDEIASAYCKADRDANLAGEILSGMQRSPSTSTTNSPNVDAVVEACAESSDSFSSDNSFRERYLKPKVRPVSVGIVSSRLAKDYVRSMPSANRSYHGTTKPLKLDANLLTTSEVWAEKCEPNISNHNQLHQDMEDFLFKMLGDGFQLDREKIREVLGNCGYDMKKSMDKLMDGSILTFDKEARVVGKSSTRSTDRKLKSEVPSYERKSQNVDYLGSRTTNKGVNLHCQSNGIEKLQKELWTSLFQVREHSEESPEKIMKDVNKFTPYRRKVVSEPPEDSPEEFEVDINFSQQEDIDPEDEEKYQNLRKAVKEYRAAMIEYHRAAVDAFVNGEHDKAKKLLDEGQVYGTKAREADEESSKMIVDTEKEESRELVLDLHDYSAGEAIRLLKCHLSTLSGIPSFDHLKVIINASNENVTQSSRSQKRKRRITEMLEKQSINWIEGDTAGTILISLDKLDPKC</sequence>
<dbReference type="Proteomes" id="UP001293593">
    <property type="component" value="Unassembled WGS sequence"/>
</dbReference>
<dbReference type="AlphaFoldDB" id="A0AAE1JJ32"/>
<feature type="domain" description="DUF1771" evidence="1">
    <location>
        <begin position="331"/>
        <end position="396"/>
    </location>
</feature>
<dbReference type="SMART" id="SM01162">
    <property type="entry name" value="DUF1771"/>
    <property type="match status" value="1"/>
</dbReference>
<dbReference type="PANTHER" id="PTHR47872">
    <property type="entry name" value="NUCLEAR RNA EXPORT FACTOR SDE5-RELATED"/>
    <property type="match status" value="1"/>
</dbReference>
<proteinExistence type="predicted"/>
<gene>
    <name evidence="2" type="ORF">QN277_020225</name>
</gene>
<name>A0AAE1JJ32_9FABA</name>
<comment type="caution">
    <text evidence="2">The sequence shown here is derived from an EMBL/GenBank/DDBJ whole genome shotgun (WGS) entry which is preliminary data.</text>
</comment>
<evidence type="ECO:0000259" key="1">
    <source>
        <dbReference type="SMART" id="SM01162"/>
    </source>
</evidence>
<accession>A0AAE1JJ32</accession>
<protein>
    <recommendedName>
        <fullName evidence="1">DUF1771 domain-containing protein</fullName>
    </recommendedName>
</protein>
<evidence type="ECO:0000313" key="2">
    <source>
        <dbReference type="EMBL" id="KAK4271542.1"/>
    </source>
</evidence>
<keyword evidence="3" id="KW-1185">Reference proteome</keyword>
<reference evidence="2" key="1">
    <citation type="submission" date="2023-10" db="EMBL/GenBank/DDBJ databases">
        <title>Chromosome-level genome of the transformable northern wattle, Acacia crassicarpa.</title>
        <authorList>
            <person name="Massaro I."/>
            <person name="Sinha N.R."/>
            <person name="Poethig S."/>
            <person name="Leichty A.R."/>
        </authorList>
    </citation>
    <scope>NUCLEOTIDE SEQUENCE</scope>
    <source>
        <strain evidence="2">Acra3RX</strain>
        <tissue evidence="2">Leaf</tissue>
    </source>
</reference>
<dbReference type="Pfam" id="PF08590">
    <property type="entry name" value="DUF1771"/>
    <property type="match status" value="1"/>
</dbReference>
<organism evidence="2 3">
    <name type="scientific">Acacia crassicarpa</name>
    <name type="common">northern wattle</name>
    <dbReference type="NCBI Taxonomy" id="499986"/>
    <lineage>
        <taxon>Eukaryota</taxon>
        <taxon>Viridiplantae</taxon>
        <taxon>Streptophyta</taxon>
        <taxon>Embryophyta</taxon>
        <taxon>Tracheophyta</taxon>
        <taxon>Spermatophyta</taxon>
        <taxon>Magnoliopsida</taxon>
        <taxon>eudicotyledons</taxon>
        <taxon>Gunneridae</taxon>
        <taxon>Pentapetalae</taxon>
        <taxon>rosids</taxon>
        <taxon>fabids</taxon>
        <taxon>Fabales</taxon>
        <taxon>Fabaceae</taxon>
        <taxon>Caesalpinioideae</taxon>
        <taxon>mimosoid clade</taxon>
        <taxon>Acacieae</taxon>
        <taxon>Acacia</taxon>
    </lineage>
</organism>
<dbReference type="PANTHER" id="PTHR47872:SF3">
    <property type="entry name" value="NUCLEAR RNA EXPORT FACTOR SDE5 ISOFORM X1"/>
    <property type="match status" value="1"/>
</dbReference>